<accession>L0G0G4</accession>
<name>L0G0G4_ECHVK</name>
<keyword evidence="3" id="KW-1185">Reference proteome</keyword>
<reference evidence="3" key="1">
    <citation type="submission" date="2012-02" db="EMBL/GenBank/DDBJ databases">
        <title>The complete genome of Echinicola vietnamensis DSM 17526.</title>
        <authorList>
            <person name="Lucas S."/>
            <person name="Copeland A."/>
            <person name="Lapidus A."/>
            <person name="Glavina del Rio T."/>
            <person name="Dalin E."/>
            <person name="Tice H."/>
            <person name="Bruce D."/>
            <person name="Goodwin L."/>
            <person name="Pitluck S."/>
            <person name="Peters L."/>
            <person name="Ovchinnikova G."/>
            <person name="Teshima H."/>
            <person name="Kyrpides N."/>
            <person name="Mavromatis K."/>
            <person name="Ivanova N."/>
            <person name="Brettin T."/>
            <person name="Detter J.C."/>
            <person name="Han C."/>
            <person name="Larimer F."/>
            <person name="Land M."/>
            <person name="Hauser L."/>
            <person name="Markowitz V."/>
            <person name="Cheng J.-F."/>
            <person name="Hugenholtz P."/>
            <person name="Woyke T."/>
            <person name="Wu D."/>
            <person name="Brambilla E."/>
            <person name="Klenk H.-P."/>
            <person name="Eisen J.A."/>
        </authorList>
    </citation>
    <scope>NUCLEOTIDE SEQUENCE [LARGE SCALE GENOMIC DNA]</scope>
    <source>
        <strain evidence="3">DSM 17526 / LMG 23754 / KMM 6221</strain>
    </source>
</reference>
<dbReference type="KEGG" id="evi:Echvi_2114"/>
<evidence type="ECO:0000259" key="1">
    <source>
        <dbReference type="Pfam" id="PF20434"/>
    </source>
</evidence>
<dbReference type="InterPro" id="IPR049492">
    <property type="entry name" value="BD-FAE-like_dom"/>
</dbReference>
<evidence type="ECO:0000313" key="2">
    <source>
        <dbReference type="EMBL" id="AGA78365.1"/>
    </source>
</evidence>
<organism evidence="2 3">
    <name type="scientific">Echinicola vietnamensis (strain DSM 17526 / LMG 23754 / KMM 6221)</name>
    <dbReference type="NCBI Taxonomy" id="926556"/>
    <lineage>
        <taxon>Bacteria</taxon>
        <taxon>Pseudomonadati</taxon>
        <taxon>Bacteroidota</taxon>
        <taxon>Cytophagia</taxon>
        <taxon>Cytophagales</taxon>
        <taxon>Cyclobacteriaceae</taxon>
        <taxon>Echinicola</taxon>
    </lineage>
</organism>
<dbReference type="AlphaFoldDB" id="L0G0G4"/>
<dbReference type="InterPro" id="IPR029058">
    <property type="entry name" value="AB_hydrolase_fold"/>
</dbReference>
<sequence length="460" mass="51125">MNNSSSSSRRLLLACLMAICLLMSHGFPTVMGQTGKWMSKTIQDSIRYSIQQPSVLLTDQEGHFLTIAYLVNPGFEKTGLNTTKEDVDWLLNQGYRVVILDYNHHSKAISPHINQDIIALNDAIASGEFCSLKDCSILQSYVLFDGYRIKRNIPYVKDDPTVYNCPDQYTVGDSLRMDIIYPANPKTPVPVVLSFSYSNSYATYDEEKGMLTAANQNKRTFLPYTFAGFDDSLLEGAPAAGMAWAIADHPKYCPWGSGKPLAGKNDTYKSYQTNPDAAKKVKAAIRTLRAKGADLGLSEKIGIYGFSRGSTAGALAIGDRHVPAFENAGWYREISDAVQAAVLGPGVFDYTQIYGHQNDGDENLESRCPWAWGNLADNREQWETMGATYLIKSSATPPVFLFYNTSDAPYYADQITVLTQKLDSLHIPHFVLKDYGSGHSVPKRTQDLGLIYRFLEENLK</sequence>
<dbReference type="PATRIC" id="fig|926556.3.peg.2236"/>
<dbReference type="HOGENOM" id="CLU_594138_0_0_10"/>
<dbReference type="SUPFAM" id="SSF53474">
    <property type="entry name" value="alpha/beta-Hydrolases"/>
    <property type="match status" value="1"/>
</dbReference>
<dbReference type="Proteomes" id="UP000010796">
    <property type="component" value="Chromosome"/>
</dbReference>
<feature type="domain" description="BD-FAE-like" evidence="1">
    <location>
        <begin position="272"/>
        <end position="422"/>
    </location>
</feature>
<proteinExistence type="predicted"/>
<dbReference type="EMBL" id="CP003346">
    <property type="protein sequence ID" value="AGA78365.1"/>
    <property type="molecule type" value="Genomic_DNA"/>
</dbReference>
<dbReference type="Pfam" id="PF20434">
    <property type="entry name" value="BD-FAE"/>
    <property type="match status" value="1"/>
</dbReference>
<dbReference type="eggNOG" id="COG1506">
    <property type="taxonomic scope" value="Bacteria"/>
</dbReference>
<dbReference type="Gene3D" id="3.40.50.1820">
    <property type="entry name" value="alpha/beta hydrolase"/>
    <property type="match status" value="1"/>
</dbReference>
<gene>
    <name evidence="2" type="ordered locus">Echvi_2114</name>
</gene>
<protein>
    <recommendedName>
        <fullName evidence="1">BD-FAE-like domain-containing protein</fullName>
    </recommendedName>
</protein>
<evidence type="ECO:0000313" key="3">
    <source>
        <dbReference type="Proteomes" id="UP000010796"/>
    </source>
</evidence>